<reference evidence="3 4" key="1">
    <citation type="submission" date="2020-04" db="EMBL/GenBank/DDBJ databases">
        <title>Usitatibacter rugosus gen. nov., sp. nov. and Usitatibacter palustris sp. nov., novel members of Usitatibacteraceae fam. nov. within the order Nitrosomonadales isolated from soil.</title>
        <authorList>
            <person name="Huber K.J."/>
            <person name="Neumann-Schaal M."/>
            <person name="Geppert A."/>
            <person name="Luckner M."/>
            <person name="Wanner G."/>
            <person name="Overmann J."/>
        </authorList>
    </citation>
    <scope>NUCLEOTIDE SEQUENCE [LARGE SCALE GENOMIC DNA]</scope>
    <source>
        <strain evidence="3 4">0125_3</strain>
    </source>
</reference>
<feature type="domain" description="Heparan-alpha-glucosaminide N-acetyltransferase catalytic" evidence="2">
    <location>
        <begin position="8"/>
        <end position="144"/>
    </location>
</feature>
<proteinExistence type="predicted"/>
<dbReference type="PANTHER" id="PTHR31061">
    <property type="entry name" value="LD22376P"/>
    <property type="match status" value="1"/>
</dbReference>
<dbReference type="Proteomes" id="UP000501534">
    <property type="component" value="Chromosome"/>
</dbReference>
<keyword evidence="4" id="KW-1185">Reference proteome</keyword>
<feature type="transmembrane region" description="Helical" evidence="1">
    <location>
        <begin position="52"/>
        <end position="69"/>
    </location>
</feature>
<keyword evidence="1" id="KW-1133">Transmembrane helix</keyword>
<sequence>MAITQRPRFDSVDALRGITVAAMLLVNNPGDWTHIYAPLRHAAWDGCTPTDLIFPFFLFVVGVSITLAQDALTDRAIVLRALRIVGLGLVLHAFAYLILDQPMYRIPGVLQRIGLCFGAAALLARHTRPLTQWGIIGAILLGYWAWMGWGEPYAIDGRPDPEGVASTFPAIATTLLGVRAAEWLRRGTLWPLGVAGVVLLLAGEAWAQAFPFNKTLWTSSYVLWTGGWAMLALAVVDEAIDKQRWPAIGRRMGRNAIAIYAGAWLMSVLFDAWRWHEPLYKALLWLPSPEAASLAYAALFTLAWWIVAVWLDRRAIYVRI</sequence>
<gene>
    <name evidence="3" type="ORF">DSM104443_02969</name>
</gene>
<keyword evidence="1" id="KW-0472">Membrane</keyword>
<keyword evidence="1" id="KW-0812">Transmembrane</keyword>
<protein>
    <recommendedName>
        <fullName evidence="2">Heparan-alpha-glucosaminide N-acetyltransferase catalytic domain-containing protein</fullName>
    </recommendedName>
</protein>
<dbReference type="InterPro" id="IPR012429">
    <property type="entry name" value="HGSNAT_cat"/>
</dbReference>
<evidence type="ECO:0000256" key="1">
    <source>
        <dbReference type="SAM" id="Phobius"/>
    </source>
</evidence>
<evidence type="ECO:0000259" key="2">
    <source>
        <dbReference type="Pfam" id="PF07786"/>
    </source>
</evidence>
<dbReference type="PANTHER" id="PTHR31061:SF24">
    <property type="entry name" value="LD22376P"/>
    <property type="match status" value="1"/>
</dbReference>
<accession>A0A6M4GX92</accession>
<dbReference type="AlphaFoldDB" id="A0A6M4GX92"/>
<feature type="transmembrane region" description="Helical" evidence="1">
    <location>
        <begin position="252"/>
        <end position="273"/>
    </location>
</feature>
<feature type="transmembrane region" description="Helical" evidence="1">
    <location>
        <begin position="221"/>
        <end position="240"/>
    </location>
</feature>
<name>A0A6M4GX92_9PROT</name>
<evidence type="ECO:0000313" key="4">
    <source>
        <dbReference type="Proteomes" id="UP000501534"/>
    </source>
</evidence>
<feature type="transmembrane region" description="Helical" evidence="1">
    <location>
        <begin position="188"/>
        <end position="209"/>
    </location>
</feature>
<dbReference type="KEGG" id="uru:DSM104443_02969"/>
<feature type="transmembrane region" description="Helical" evidence="1">
    <location>
        <begin position="293"/>
        <end position="311"/>
    </location>
</feature>
<feature type="transmembrane region" description="Helical" evidence="1">
    <location>
        <begin position="164"/>
        <end position="181"/>
    </location>
</feature>
<feature type="transmembrane region" description="Helical" evidence="1">
    <location>
        <begin position="105"/>
        <end position="123"/>
    </location>
</feature>
<organism evidence="3 4">
    <name type="scientific">Usitatibacter rugosus</name>
    <dbReference type="NCBI Taxonomy" id="2732067"/>
    <lineage>
        <taxon>Bacteria</taxon>
        <taxon>Pseudomonadati</taxon>
        <taxon>Pseudomonadota</taxon>
        <taxon>Betaproteobacteria</taxon>
        <taxon>Nitrosomonadales</taxon>
        <taxon>Usitatibacteraceae</taxon>
        <taxon>Usitatibacter</taxon>
    </lineage>
</organism>
<evidence type="ECO:0000313" key="3">
    <source>
        <dbReference type="EMBL" id="QJR11886.1"/>
    </source>
</evidence>
<dbReference type="EMBL" id="CP053069">
    <property type="protein sequence ID" value="QJR11886.1"/>
    <property type="molecule type" value="Genomic_DNA"/>
</dbReference>
<feature type="transmembrane region" description="Helical" evidence="1">
    <location>
        <begin position="81"/>
        <end position="99"/>
    </location>
</feature>
<dbReference type="RefSeq" id="WP_171093607.1">
    <property type="nucleotide sequence ID" value="NZ_CP053069.1"/>
</dbReference>
<feature type="transmembrane region" description="Helical" evidence="1">
    <location>
        <begin position="130"/>
        <end position="149"/>
    </location>
</feature>
<dbReference type="Pfam" id="PF07786">
    <property type="entry name" value="HGSNAT_cat"/>
    <property type="match status" value="1"/>
</dbReference>